<dbReference type="Gene3D" id="2.60.40.1610">
    <property type="entry name" value="Domain of unknown function DUF1254"/>
    <property type="match status" value="1"/>
</dbReference>
<dbReference type="PANTHER" id="PTHR36509:SF3">
    <property type="entry name" value="SIGNAL PEPTIDE PROTEIN"/>
    <property type="match status" value="1"/>
</dbReference>
<evidence type="ECO:0000256" key="1">
    <source>
        <dbReference type="SAM" id="SignalP"/>
    </source>
</evidence>
<dbReference type="Gene3D" id="1.10.3360.10">
    <property type="entry name" value="VPA0735-like domain"/>
    <property type="match status" value="1"/>
</dbReference>
<dbReference type="Pfam" id="PF06863">
    <property type="entry name" value="DUF1254"/>
    <property type="match status" value="1"/>
</dbReference>
<dbReference type="EMBL" id="CP034562">
    <property type="protein sequence ID" value="AZQ60894.1"/>
    <property type="molecule type" value="Genomic_DNA"/>
</dbReference>
<evidence type="ECO:0000313" key="3">
    <source>
        <dbReference type="EMBL" id="AZQ60894.1"/>
    </source>
</evidence>
<protein>
    <submittedName>
        <fullName evidence="3">DUF1254 domain-containing protein</fullName>
    </submittedName>
</protein>
<dbReference type="RefSeq" id="WP_126610863.1">
    <property type="nucleotide sequence ID" value="NZ_CP034562.1"/>
</dbReference>
<feature type="domain" description="DUF1254" evidence="2">
    <location>
        <begin position="90"/>
        <end position="189"/>
    </location>
</feature>
<keyword evidence="1" id="KW-0732">Signal</keyword>
<feature type="chain" id="PRO_5019392863" evidence="1">
    <location>
        <begin position="25"/>
        <end position="290"/>
    </location>
</feature>
<dbReference type="KEGG" id="fll:EI427_01295"/>
<dbReference type="Proteomes" id="UP000267268">
    <property type="component" value="Chromosome 1"/>
</dbReference>
<feature type="signal peptide" evidence="1">
    <location>
        <begin position="1"/>
        <end position="24"/>
    </location>
</feature>
<keyword evidence="4" id="KW-1185">Reference proteome</keyword>
<evidence type="ECO:0000259" key="2">
    <source>
        <dbReference type="Pfam" id="PF06863"/>
    </source>
</evidence>
<gene>
    <name evidence="3" type="ORF">EI427_01295</name>
</gene>
<accession>A0A3S9NY91</accession>
<name>A0A3S9NY91_9BACT</name>
<dbReference type="SUPFAM" id="SSF160935">
    <property type="entry name" value="VPA0735-like"/>
    <property type="match status" value="1"/>
</dbReference>
<sequence length="290" mass="33163">MKNFIKLTFILFALLFFISTAIMAQGVNVQEKNAKINWEYQVAYQRGFEVINWSFPAVSMLQYREGHFNLGGGYNTIYYTSIPTDSLSKTVSTTVFISVKNGPVIIDIPTSTKEISLSFSAKNIWQKSCIDDSNGKYLFTPLDYKGETPNGYTVVSFKSNTIIINLMATPSKESNFQEAVDLSKQIHAYSFDQFSHPPKRNFINLEGKQITSTPDYNLSYFDKVTILLNEEPLQENDKIMEKMLLSIGLQKEKIFTPKVTVKKALEKAIKDRVKYIDYIHNKEDMPKKTS</sequence>
<proteinExistence type="predicted"/>
<reference evidence="3 4" key="1">
    <citation type="submission" date="2018-12" db="EMBL/GenBank/DDBJ databases">
        <title>Flammeovirga pectinis sp. nov., isolated from the gut of the Korean scallop, Patinopecten yessoensis.</title>
        <authorList>
            <person name="Bae J.-W."/>
            <person name="Jeong Y.-S."/>
            <person name="Kang W."/>
        </authorList>
    </citation>
    <scope>NUCLEOTIDE SEQUENCE [LARGE SCALE GENOMIC DNA]</scope>
    <source>
        <strain evidence="3 4">L12M1</strain>
    </source>
</reference>
<dbReference type="OrthoDB" id="272779at2"/>
<evidence type="ECO:0000313" key="4">
    <source>
        <dbReference type="Proteomes" id="UP000267268"/>
    </source>
</evidence>
<dbReference type="PANTHER" id="PTHR36509">
    <property type="entry name" value="BLL3101 PROTEIN"/>
    <property type="match status" value="1"/>
</dbReference>
<dbReference type="InterPro" id="IPR010679">
    <property type="entry name" value="DUF1254"/>
</dbReference>
<organism evidence="3 4">
    <name type="scientific">Flammeovirga pectinis</name>
    <dbReference type="NCBI Taxonomy" id="2494373"/>
    <lineage>
        <taxon>Bacteria</taxon>
        <taxon>Pseudomonadati</taxon>
        <taxon>Bacteroidota</taxon>
        <taxon>Cytophagia</taxon>
        <taxon>Cytophagales</taxon>
        <taxon>Flammeovirgaceae</taxon>
        <taxon>Flammeovirga</taxon>
    </lineage>
</organism>
<dbReference type="AlphaFoldDB" id="A0A3S9NY91"/>
<dbReference type="InterPro" id="IPR037050">
    <property type="entry name" value="DUF1254_sf"/>
</dbReference>